<feature type="domain" description="SpoVT-AbrB" evidence="1">
    <location>
        <begin position="6"/>
        <end position="44"/>
    </location>
</feature>
<evidence type="ECO:0000259" key="1">
    <source>
        <dbReference type="Pfam" id="PF04014"/>
    </source>
</evidence>
<evidence type="ECO:0000313" key="3">
    <source>
        <dbReference type="Proteomes" id="UP000228996"/>
    </source>
</evidence>
<dbReference type="InterPro" id="IPR007159">
    <property type="entry name" value="SpoVT-AbrB_dom"/>
</dbReference>
<gene>
    <name evidence="2" type="ORF">COT44_00285</name>
</gene>
<dbReference type="GO" id="GO:0003677">
    <property type="term" value="F:DNA binding"/>
    <property type="evidence" value="ECO:0007669"/>
    <property type="project" value="InterPro"/>
</dbReference>
<organism evidence="2 3">
    <name type="scientific">Candidatus Shapirobacteria bacterium CG08_land_8_20_14_0_20_39_18</name>
    <dbReference type="NCBI Taxonomy" id="1974883"/>
    <lineage>
        <taxon>Bacteria</taxon>
        <taxon>Candidatus Shapironibacteriota</taxon>
    </lineage>
</organism>
<accession>A0A2M6XE70</accession>
<dbReference type="Gene3D" id="2.10.260.10">
    <property type="match status" value="1"/>
</dbReference>
<dbReference type="AlphaFoldDB" id="A0A2M6XE70"/>
<dbReference type="SUPFAM" id="SSF89447">
    <property type="entry name" value="AbrB/MazE/MraZ-like"/>
    <property type="match status" value="1"/>
</dbReference>
<dbReference type="InterPro" id="IPR037914">
    <property type="entry name" value="SpoVT-AbrB_sf"/>
</dbReference>
<evidence type="ECO:0000313" key="2">
    <source>
        <dbReference type="EMBL" id="PIU03952.1"/>
    </source>
</evidence>
<reference evidence="3" key="1">
    <citation type="submission" date="2017-09" db="EMBL/GenBank/DDBJ databases">
        <title>Depth-based differentiation of microbial function through sediment-hosted aquifers and enrichment of novel symbionts in the deep terrestrial subsurface.</title>
        <authorList>
            <person name="Probst A.J."/>
            <person name="Ladd B."/>
            <person name="Jarett J.K."/>
            <person name="Geller-Mcgrath D.E."/>
            <person name="Sieber C.M.K."/>
            <person name="Emerson J.B."/>
            <person name="Anantharaman K."/>
            <person name="Thomas B.C."/>
            <person name="Malmstrom R."/>
            <person name="Stieglmeier M."/>
            <person name="Klingl A."/>
            <person name="Woyke T."/>
            <person name="Ryan C.M."/>
            <person name="Banfield J.F."/>
        </authorList>
    </citation>
    <scope>NUCLEOTIDE SEQUENCE [LARGE SCALE GENOMIC DNA]</scope>
</reference>
<proteinExistence type="predicted"/>
<comment type="caution">
    <text evidence="2">The sequence shown here is derived from an EMBL/GenBank/DDBJ whole genome shotgun (WGS) entry which is preliminary data.</text>
</comment>
<name>A0A2M6XE70_9BACT</name>
<dbReference type="Pfam" id="PF04014">
    <property type="entry name" value="MazE_antitoxin"/>
    <property type="match status" value="1"/>
</dbReference>
<protein>
    <recommendedName>
        <fullName evidence="1">SpoVT-AbrB domain-containing protein</fullName>
    </recommendedName>
</protein>
<sequence length="57" mass="6345">MAQKVIKTGNSLAMTIPAWFVKDSGIKAGDDVKVRLEPEKNRIIYNFAGTKQLPLLE</sequence>
<dbReference type="Proteomes" id="UP000228996">
    <property type="component" value="Unassembled WGS sequence"/>
</dbReference>
<dbReference type="EMBL" id="PEYO01000002">
    <property type="protein sequence ID" value="PIU03952.1"/>
    <property type="molecule type" value="Genomic_DNA"/>
</dbReference>